<feature type="coiled-coil region" evidence="1">
    <location>
        <begin position="82"/>
        <end position="131"/>
    </location>
</feature>
<feature type="region of interest" description="Disordered" evidence="2">
    <location>
        <begin position="524"/>
        <end position="565"/>
    </location>
</feature>
<dbReference type="Gene3D" id="1.20.5.170">
    <property type="match status" value="1"/>
</dbReference>
<dbReference type="SMART" id="SM00338">
    <property type="entry name" value="BRLZ"/>
    <property type="match status" value="1"/>
</dbReference>
<reference evidence="4" key="1">
    <citation type="journal article" date="2019" name="Plant J.">
        <title>Chlorella vulgaris genome assembly and annotation reveals the molecular basis for metabolic acclimation to high light conditions.</title>
        <authorList>
            <person name="Cecchin M."/>
            <person name="Marcolungo L."/>
            <person name="Rossato M."/>
            <person name="Girolomoni L."/>
            <person name="Cosentino E."/>
            <person name="Cuine S."/>
            <person name="Li-Beisson Y."/>
            <person name="Delledonne M."/>
            <person name="Ballottari M."/>
        </authorList>
    </citation>
    <scope>NUCLEOTIDE SEQUENCE</scope>
    <source>
        <strain evidence="4">211/11P</strain>
    </source>
</reference>
<evidence type="ECO:0000313" key="5">
    <source>
        <dbReference type="Proteomes" id="UP001055712"/>
    </source>
</evidence>
<feature type="domain" description="BZIP" evidence="3">
    <location>
        <begin position="86"/>
        <end position="99"/>
    </location>
</feature>
<organism evidence="4 5">
    <name type="scientific">Chlorella vulgaris</name>
    <name type="common">Green alga</name>
    <dbReference type="NCBI Taxonomy" id="3077"/>
    <lineage>
        <taxon>Eukaryota</taxon>
        <taxon>Viridiplantae</taxon>
        <taxon>Chlorophyta</taxon>
        <taxon>core chlorophytes</taxon>
        <taxon>Trebouxiophyceae</taxon>
        <taxon>Chlorellales</taxon>
        <taxon>Chlorellaceae</taxon>
        <taxon>Chlorella clade</taxon>
        <taxon>Chlorella</taxon>
    </lineage>
</organism>
<dbReference type="PROSITE" id="PS00036">
    <property type="entry name" value="BZIP_BASIC"/>
    <property type="match status" value="1"/>
</dbReference>
<reference evidence="4" key="2">
    <citation type="submission" date="2020-11" db="EMBL/GenBank/DDBJ databases">
        <authorList>
            <person name="Cecchin M."/>
            <person name="Marcolungo L."/>
            <person name="Rossato M."/>
            <person name="Girolomoni L."/>
            <person name="Cosentino E."/>
            <person name="Cuine S."/>
            <person name="Li-Beisson Y."/>
            <person name="Delledonne M."/>
            <person name="Ballottari M."/>
        </authorList>
    </citation>
    <scope>NUCLEOTIDE SEQUENCE</scope>
    <source>
        <strain evidence="4">211/11P</strain>
        <tissue evidence="4">Whole cell</tissue>
    </source>
</reference>
<evidence type="ECO:0000259" key="3">
    <source>
        <dbReference type="PROSITE" id="PS00036"/>
    </source>
</evidence>
<feature type="region of interest" description="Disordered" evidence="2">
    <location>
        <begin position="187"/>
        <end position="226"/>
    </location>
</feature>
<dbReference type="InterPro" id="IPR004827">
    <property type="entry name" value="bZIP"/>
</dbReference>
<evidence type="ECO:0000313" key="4">
    <source>
        <dbReference type="EMBL" id="KAI3432750.1"/>
    </source>
</evidence>
<dbReference type="EMBL" id="SIDB01000005">
    <property type="protein sequence ID" value="KAI3432750.1"/>
    <property type="molecule type" value="Genomic_DNA"/>
</dbReference>
<evidence type="ECO:0000256" key="1">
    <source>
        <dbReference type="SAM" id="Coils"/>
    </source>
</evidence>
<feature type="compositionally biased region" description="Gly residues" evidence="2">
    <location>
        <begin position="207"/>
        <end position="223"/>
    </location>
</feature>
<keyword evidence="5" id="KW-1185">Reference proteome</keyword>
<dbReference type="Proteomes" id="UP001055712">
    <property type="component" value="Unassembled WGS sequence"/>
</dbReference>
<name>A0A9D4TS36_CHLVU</name>
<evidence type="ECO:0000256" key="2">
    <source>
        <dbReference type="SAM" id="MobiDB-lite"/>
    </source>
</evidence>
<feature type="compositionally biased region" description="Low complexity" evidence="2">
    <location>
        <begin position="188"/>
        <end position="202"/>
    </location>
</feature>
<protein>
    <recommendedName>
        <fullName evidence="3">BZIP domain-containing protein</fullName>
    </recommendedName>
</protein>
<gene>
    <name evidence="4" type="ORF">D9Q98_004291</name>
</gene>
<dbReference type="AlphaFoldDB" id="A0A9D4TS36"/>
<dbReference type="CDD" id="cd14688">
    <property type="entry name" value="bZIP_YAP"/>
    <property type="match status" value="1"/>
</dbReference>
<keyword evidence="1" id="KW-0175">Coiled coil</keyword>
<comment type="caution">
    <text evidence="4">The sequence shown here is derived from an EMBL/GenBank/DDBJ whole genome shotgun (WGS) entry which is preliminary data.</text>
</comment>
<accession>A0A9D4TS36</accession>
<proteinExistence type="predicted"/>
<sequence length="565" mass="60401">MEDEFGDELGYAFADFDEFFVAPPPPCPALFDSTDGSDHYGLLPPLDLLLGQEMVAPPPAPALPDLPAHAASDTPPEAVDKAEVARQKNRLAQRRFREKERQRQAQVQGQAEMMEAEMAALRLENAGLAHQQRQMERTLSVRDAMLAVVPPPSEPAAAPAAAAMAAPPPGPPHGQMAWEELSWLPMPQQQQQHGQAGTKQAASYISGGHGGSHRGGGGSGGSGESSLCNHIHDGGATSAGGSTVVCAALPAPAQALMPTSSPAPPARADSSSSDDDSSKNGQASLQLQAIGAPRLDKVSLRRQVQHEVCGVGNLVQYWREQKHQLAGAFVAAESGGFKAEAALTRLEDKVKGLAEFFWYAAQLKPQLFRGFLAAALPPPDLDLAATWASVARRSLNMLTESEVLTLRQSWQRYNMRSVVAAVGTRPWLKRLQEVLQLPDAAEGGEQEVVDLRKRHLKVTDMAARLSTVSEERYTAAMAFLLDVGAQVSAPVRCLWHLSIDQYLPDHPAIVSEILRLYQQQQQLQQRQLREGAAGPPPPGVPSRGGGGGGGGRTSLSAWTPPPGRC</sequence>
<feature type="region of interest" description="Disordered" evidence="2">
    <location>
        <begin position="57"/>
        <end position="78"/>
    </location>
</feature>
<feature type="compositionally biased region" description="Gly residues" evidence="2">
    <location>
        <begin position="542"/>
        <end position="552"/>
    </location>
</feature>
<dbReference type="GO" id="GO:0003700">
    <property type="term" value="F:DNA-binding transcription factor activity"/>
    <property type="evidence" value="ECO:0007669"/>
    <property type="project" value="InterPro"/>
</dbReference>
<feature type="region of interest" description="Disordered" evidence="2">
    <location>
        <begin position="256"/>
        <end position="282"/>
    </location>
</feature>